<dbReference type="EMBL" id="LWDP01000006">
    <property type="protein sequence ID" value="ORD94917.1"/>
    <property type="molecule type" value="Genomic_DNA"/>
</dbReference>
<keyword evidence="2" id="KW-1185">Reference proteome</keyword>
<organism evidence="1 2">
    <name type="scientific">Enterospora canceri</name>
    <dbReference type="NCBI Taxonomy" id="1081671"/>
    <lineage>
        <taxon>Eukaryota</taxon>
        <taxon>Fungi</taxon>
        <taxon>Fungi incertae sedis</taxon>
        <taxon>Microsporidia</taxon>
        <taxon>Enterocytozoonidae</taxon>
        <taxon>Enterospora</taxon>
    </lineage>
</organism>
<dbReference type="VEuPathDB" id="MicrosporidiaDB:ECANGB1_1882"/>
<evidence type="ECO:0000313" key="1">
    <source>
        <dbReference type="EMBL" id="ORD94917.1"/>
    </source>
</evidence>
<reference evidence="1 2" key="1">
    <citation type="journal article" date="2017" name="Environ. Microbiol.">
        <title>Decay of the glycolytic pathway and adaptation to intranuclear parasitism within Enterocytozoonidae microsporidia.</title>
        <authorList>
            <person name="Wiredu Boakye D."/>
            <person name="Jaroenlak P."/>
            <person name="Prachumwat A."/>
            <person name="Williams T.A."/>
            <person name="Bateman K.S."/>
            <person name="Itsathitphaisarn O."/>
            <person name="Sritunyalucksana K."/>
            <person name="Paszkiewicz K.H."/>
            <person name="Moore K.A."/>
            <person name="Stentiford G.D."/>
            <person name="Williams B.A."/>
        </authorList>
    </citation>
    <scope>NUCLEOTIDE SEQUENCE [LARGE SCALE GENOMIC DNA]</scope>
    <source>
        <strain evidence="1 2">GB1</strain>
    </source>
</reference>
<dbReference type="Proteomes" id="UP000192639">
    <property type="component" value="Unassembled WGS sequence"/>
</dbReference>
<name>A0A1Y1S921_9MICR</name>
<proteinExistence type="predicted"/>
<gene>
    <name evidence="1" type="ORF">ECANGB1_1882</name>
</gene>
<dbReference type="OrthoDB" id="2196002at2759"/>
<dbReference type="AlphaFoldDB" id="A0A1Y1S921"/>
<protein>
    <submittedName>
        <fullName evidence="1">Uncharacterized protein</fullName>
    </submittedName>
</protein>
<comment type="caution">
    <text evidence="1">The sequence shown here is derived from an EMBL/GenBank/DDBJ whole genome shotgun (WGS) entry which is preliminary data.</text>
</comment>
<evidence type="ECO:0000313" key="2">
    <source>
        <dbReference type="Proteomes" id="UP000192639"/>
    </source>
</evidence>
<accession>A0A1Y1S921</accession>
<sequence>MFGESVAYYYGNVFRSHFIAPDKRYRISGLDMGVLEESGAEDIRAVGRVNQNNEIELFNCDLRVVNTFVIGETDQYYEVYGTEGIKTVIEKPVELRRNKMYLCTVVGEKDEMRILKLVKNGEKKRIPGTFLTGELVIKEHGHWIKTAVGSGPIQLQSNREYKNGESVTAILNYACGNKTGFVETNNPIRHSRVNVVATRGGIHWVESGNVRGIVLETEDTKNKNELVVKVEKVRLGHYVFRESGLEIGGRRLFRIVGRTAATDCFLLRIQKTKEKLKARVIGDHRIKQFRGSIVDYDDTTDLYLVEIEKEEEREEAANKSETNKEVLDEIRESLLLNNYAVFAKYDSLLYTDVEVLFLFLSHLLSQNKLDLEDISKYLPGHLKNENTTRKLAEIRNKPLREHIFRKTGKKSAFLALSEMLSPAELREYCKNRRNLAYLATQAANSKTVKKLLDSGVVETEEQLRIVLSKVRDDSERATLQANAPPLTNQY</sequence>